<protein>
    <recommendedName>
        <fullName evidence="6">MADF domain-containing protein</fullName>
    </recommendedName>
</protein>
<dbReference type="SMART" id="SM00595">
    <property type="entry name" value="MADF"/>
    <property type="match status" value="1"/>
</dbReference>
<dbReference type="PROSITE" id="PS51029">
    <property type="entry name" value="MADF"/>
    <property type="match status" value="1"/>
</dbReference>
<dbReference type="Pfam" id="PF10545">
    <property type="entry name" value="MADF_DNA_bdg"/>
    <property type="match status" value="1"/>
</dbReference>
<evidence type="ECO:0000259" key="4">
    <source>
        <dbReference type="PROSITE" id="PS51031"/>
    </source>
</evidence>
<dbReference type="AlphaFoldDB" id="A0A1B6MVI3"/>
<accession>A0A1B6MVI3</accession>
<dbReference type="GO" id="GO:0005667">
    <property type="term" value="C:transcription regulator complex"/>
    <property type="evidence" value="ECO:0007669"/>
    <property type="project" value="TreeGrafter"/>
</dbReference>
<dbReference type="PANTHER" id="PTHR12243:SF69">
    <property type="entry name" value="SI:CH73-59F11.3"/>
    <property type="match status" value="1"/>
</dbReference>
<dbReference type="InterPro" id="IPR039353">
    <property type="entry name" value="TF_Adf1"/>
</dbReference>
<evidence type="ECO:0000256" key="2">
    <source>
        <dbReference type="SAM" id="MobiDB-lite"/>
    </source>
</evidence>
<organism evidence="5">
    <name type="scientific">Graphocephala atropunctata</name>
    <dbReference type="NCBI Taxonomy" id="36148"/>
    <lineage>
        <taxon>Eukaryota</taxon>
        <taxon>Metazoa</taxon>
        <taxon>Ecdysozoa</taxon>
        <taxon>Arthropoda</taxon>
        <taxon>Hexapoda</taxon>
        <taxon>Insecta</taxon>
        <taxon>Pterygota</taxon>
        <taxon>Neoptera</taxon>
        <taxon>Paraneoptera</taxon>
        <taxon>Hemiptera</taxon>
        <taxon>Auchenorrhyncha</taxon>
        <taxon>Membracoidea</taxon>
        <taxon>Cicadellidae</taxon>
        <taxon>Cicadellinae</taxon>
        <taxon>Cicadellini</taxon>
        <taxon>Graphocephala</taxon>
    </lineage>
</organism>
<evidence type="ECO:0008006" key="6">
    <source>
        <dbReference type="Google" id="ProtNLM"/>
    </source>
</evidence>
<comment type="subcellular location">
    <subcellularLocation>
        <location evidence="1">Nucleus</location>
    </subcellularLocation>
</comment>
<dbReference type="GO" id="GO:0003677">
    <property type="term" value="F:DNA binding"/>
    <property type="evidence" value="ECO:0007669"/>
    <property type="project" value="InterPro"/>
</dbReference>
<feature type="region of interest" description="Disordered" evidence="2">
    <location>
        <begin position="175"/>
        <end position="194"/>
    </location>
</feature>
<name>A0A1B6MVI3_9HEMI</name>
<feature type="domain" description="MADF" evidence="3">
    <location>
        <begin position="21"/>
        <end position="121"/>
    </location>
</feature>
<evidence type="ECO:0000259" key="3">
    <source>
        <dbReference type="PROSITE" id="PS51029"/>
    </source>
</evidence>
<dbReference type="EMBL" id="GEBQ01000068">
    <property type="protein sequence ID" value="JAT39909.1"/>
    <property type="molecule type" value="Transcribed_RNA"/>
</dbReference>
<evidence type="ECO:0000256" key="1">
    <source>
        <dbReference type="PROSITE-ProRule" id="PRU00371"/>
    </source>
</evidence>
<proteinExistence type="predicted"/>
<dbReference type="InterPro" id="IPR004210">
    <property type="entry name" value="BESS_motif"/>
</dbReference>
<keyword evidence="1" id="KW-0539">Nucleus</keyword>
<dbReference type="GO" id="GO:0006357">
    <property type="term" value="P:regulation of transcription by RNA polymerase II"/>
    <property type="evidence" value="ECO:0007669"/>
    <property type="project" value="TreeGrafter"/>
</dbReference>
<dbReference type="PANTHER" id="PTHR12243">
    <property type="entry name" value="MADF DOMAIN TRANSCRIPTION FACTOR"/>
    <property type="match status" value="1"/>
</dbReference>
<dbReference type="InterPro" id="IPR006578">
    <property type="entry name" value="MADF-dom"/>
</dbReference>
<gene>
    <name evidence="5" type="ORF">g.7287</name>
</gene>
<evidence type="ECO:0000313" key="5">
    <source>
        <dbReference type="EMBL" id="JAT39909.1"/>
    </source>
</evidence>
<reference evidence="5" key="1">
    <citation type="submission" date="2015-11" db="EMBL/GenBank/DDBJ databases">
        <title>De novo transcriptome assembly of four potential Pierce s Disease insect vectors from Arizona vineyards.</title>
        <authorList>
            <person name="Tassone E.E."/>
        </authorList>
    </citation>
    <scope>NUCLEOTIDE SEQUENCE</scope>
</reference>
<dbReference type="PROSITE" id="PS51031">
    <property type="entry name" value="BESS"/>
    <property type="match status" value="1"/>
</dbReference>
<feature type="domain" description="BESS" evidence="4">
    <location>
        <begin position="196"/>
        <end position="235"/>
    </location>
</feature>
<dbReference type="GO" id="GO:0005634">
    <property type="term" value="C:nucleus"/>
    <property type="evidence" value="ECO:0007669"/>
    <property type="project" value="UniProtKB-SubCell"/>
</dbReference>
<sequence>TESCGTVCLPQCQDKMFDNDKFIELIKDKPCLWDRRVEEYSQKKSRKEAWLEIGELMYSDWTDTKQRIINERVDSMKSRWRHIRDSFVKHLNHLRRGTWANKKKRKYIYHDSLQFLLEPLGHDFTLVNSTLGEDPNDTVEEASTFSIVVEESPKTPVATYRNNKLGDLRIAKVSTLRTHPQPEEEPAETTSSHGEVDAGELFLLSLLPDYQRLGDDEKIDFRIMCLHFFRDVRRKITPNRTDESTSPSLIFE</sequence>
<feature type="non-terminal residue" evidence="5">
    <location>
        <position position="1"/>
    </location>
</feature>